<reference evidence="7 8" key="1">
    <citation type="submission" date="2020-08" db="EMBL/GenBank/DDBJ databases">
        <authorList>
            <person name="Hejnol A."/>
        </authorList>
    </citation>
    <scope>NUCLEOTIDE SEQUENCE [LARGE SCALE GENOMIC DNA]</scope>
</reference>
<evidence type="ECO:0000313" key="8">
    <source>
        <dbReference type="Proteomes" id="UP000549394"/>
    </source>
</evidence>
<dbReference type="FunFam" id="4.10.1000.10:FF:000002">
    <property type="entry name" value="Zinc finger protein 36, C3H1 type-like 1"/>
    <property type="match status" value="1"/>
</dbReference>
<evidence type="ECO:0000256" key="5">
    <source>
        <dbReference type="PROSITE-ProRule" id="PRU00723"/>
    </source>
</evidence>
<dbReference type="GO" id="GO:0008270">
    <property type="term" value="F:zinc ion binding"/>
    <property type="evidence" value="ECO:0007669"/>
    <property type="project" value="UniProtKB-KW"/>
</dbReference>
<accession>A0A7I8VEM2</accession>
<feature type="domain" description="C3H1-type" evidence="6">
    <location>
        <begin position="40"/>
        <end position="68"/>
    </location>
</feature>
<dbReference type="OrthoDB" id="410307at2759"/>
<dbReference type="Pfam" id="PF00642">
    <property type="entry name" value="zf-CCCH"/>
    <property type="match status" value="2"/>
</dbReference>
<keyword evidence="3 5" id="KW-0863">Zinc-finger</keyword>
<keyword evidence="2" id="KW-0677">Repeat</keyword>
<feature type="domain" description="C3H1-type" evidence="6">
    <location>
        <begin position="78"/>
        <end position="106"/>
    </location>
</feature>
<evidence type="ECO:0000259" key="6">
    <source>
        <dbReference type="PROSITE" id="PS50103"/>
    </source>
</evidence>
<evidence type="ECO:0000313" key="7">
    <source>
        <dbReference type="EMBL" id="CAD5113832.1"/>
    </source>
</evidence>
<evidence type="ECO:0000256" key="3">
    <source>
        <dbReference type="ARBA" id="ARBA00022771"/>
    </source>
</evidence>
<dbReference type="FunFam" id="4.10.1000.10:FF:000001">
    <property type="entry name" value="zinc finger CCCH domain-containing protein 15-like"/>
    <property type="match status" value="1"/>
</dbReference>
<organism evidence="7 8">
    <name type="scientific">Dimorphilus gyrociliatus</name>
    <dbReference type="NCBI Taxonomy" id="2664684"/>
    <lineage>
        <taxon>Eukaryota</taxon>
        <taxon>Metazoa</taxon>
        <taxon>Spiralia</taxon>
        <taxon>Lophotrochozoa</taxon>
        <taxon>Annelida</taxon>
        <taxon>Polychaeta</taxon>
        <taxon>Polychaeta incertae sedis</taxon>
        <taxon>Dinophilidae</taxon>
        <taxon>Dimorphilus</taxon>
    </lineage>
</organism>
<keyword evidence="4 5" id="KW-0862">Zinc</keyword>
<proteinExistence type="predicted"/>
<dbReference type="Proteomes" id="UP000549394">
    <property type="component" value="Unassembled WGS sequence"/>
</dbReference>
<dbReference type="PANTHER" id="PTHR12547">
    <property type="entry name" value="CCCH ZINC FINGER/TIS11-RELATED"/>
    <property type="match status" value="1"/>
</dbReference>
<evidence type="ECO:0000256" key="2">
    <source>
        <dbReference type="ARBA" id="ARBA00022737"/>
    </source>
</evidence>
<evidence type="ECO:0000256" key="1">
    <source>
        <dbReference type="ARBA" id="ARBA00022723"/>
    </source>
</evidence>
<dbReference type="SUPFAM" id="SSF90229">
    <property type="entry name" value="CCCH zinc finger"/>
    <property type="match status" value="2"/>
</dbReference>
<dbReference type="InterPro" id="IPR000571">
    <property type="entry name" value="Znf_CCCH"/>
</dbReference>
<dbReference type="Gene3D" id="4.10.1000.10">
    <property type="entry name" value="Zinc finger, CCCH-type"/>
    <property type="match status" value="2"/>
</dbReference>
<dbReference type="AlphaFoldDB" id="A0A7I8VEM2"/>
<keyword evidence="8" id="KW-1185">Reference proteome</keyword>
<evidence type="ECO:0000256" key="4">
    <source>
        <dbReference type="ARBA" id="ARBA00022833"/>
    </source>
</evidence>
<dbReference type="SMART" id="SM00356">
    <property type="entry name" value="ZnF_C3H1"/>
    <property type="match status" value="2"/>
</dbReference>
<dbReference type="InterPro" id="IPR045877">
    <property type="entry name" value="ZFP36-like"/>
</dbReference>
<sequence length="212" mass="23856">MSTTAVLPTFVGWNDLLLQQAIFVPAPQRPRQKEDRQNDRYKTELCRPFEESGHCKYGAKCQFAHGKGELRATQRHPKYKTELCRTFHSSGLCPYGRRCHFVHGEAPPSKKQEQQQQQKDLLYFRSFHLPLTRNDSIGSCGSASLSTSPSASPSLPANDDVFPNTTKFQFPNALDALPAQIRQVLDEDCCSSPLDVSKSLPTLPFFSNLHES</sequence>
<keyword evidence="1 5" id="KW-0479">Metal-binding</keyword>
<dbReference type="PROSITE" id="PS50103">
    <property type="entry name" value="ZF_C3H1"/>
    <property type="match status" value="2"/>
</dbReference>
<protein>
    <submittedName>
        <fullName evidence="7">DgyrCDS2995</fullName>
    </submittedName>
</protein>
<comment type="caution">
    <text evidence="7">The sequence shown here is derived from an EMBL/GenBank/DDBJ whole genome shotgun (WGS) entry which is preliminary data.</text>
</comment>
<feature type="zinc finger region" description="C3H1-type" evidence="5">
    <location>
        <begin position="78"/>
        <end position="106"/>
    </location>
</feature>
<gene>
    <name evidence="7" type="ORF">DGYR_LOCUS2763</name>
</gene>
<feature type="zinc finger region" description="C3H1-type" evidence="5">
    <location>
        <begin position="40"/>
        <end position="68"/>
    </location>
</feature>
<name>A0A7I8VEM2_9ANNE</name>
<dbReference type="GO" id="GO:0003729">
    <property type="term" value="F:mRNA binding"/>
    <property type="evidence" value="ECO:0007669"/>
    <property type="project" value="InterPro"/>
</dbReference>
<dbReference type="EMBL" id="CAJFCJ010000004">
    <property type="protein sequence ID" value="CAD5113832.1"/>
    <property type="molecule type" value="Genomic_DNA"/>
</dbReference>
<dbReference type="InterPro" id="IPR036855">
    <property type="entry name" value="Znf_CCCH_sf"/>
</dbReference>
<dbReference type="PANTHER" id="PTHR12547:SF18">
    <property type="entry name" value="PROTEIN TIS11"/>
    <property type="match status" value="1"/>
</dbReference>